<keyword evidence="15 17" id="KW-0456">Lyase</keyword>
<dbReference type="Gene3D" id="1.20.1090.10">
    <property type="entry name" value="Dehydroquinate synthase-like - alpha domain"/>
    <property type="match status" value="1"/>
</dbReference>
<sequence length="363" mass="38630">MNPEPTTIHVTGAAPADNYEVVVGNGLLGRLPALLGERVKKVLVVHPRALRTTGDIVKEDLEAAGYSALSAEIPDAEEGKHIEVASFCWQVLGKNDFTRSDAIVAVGGGAVTDLAGFVAATWLRGTKIVHLPTSLLGMVDAAVGGKTGINTAEGKNLVGAFHPPAGVLVDLDTLATLPKNELVTGMAEVVKCGFIADERILELIEEDPADATDASSARLRELVERAIAVKAKIVSADLREAGDREFLNYGHTLAHSIELAERYSMRHGAAVSIGMAFAAELGRSVGRTSDAVADRHLAILGSLGLPTTYRGDRWQALLDGMRRDKKARGDLLRFVVLEDVGRPRMLDVPDTSLLFAAYQEISA</sequence>
<evidence type="ECO:0000256" key="4">
    <source>
        <dbReference type="ARBA" id="ARBA00004661"/>
    </source>
</evidence>
<evidence type="ECO:0000256" key="7">
    <source>
        <dbReference type="ARBA" id="ARBA00017684"/>
    </source>
</evidence>
<evidence type="ECO:0000256" key="10">
    <source>
        <dbReference type="ARBA" id="ARBA00022723"/>
    </source>
</evidence>
<dbReference type="Gene3D" id="3.40.50.1970">
    <property type="match status" value="1"/>
</dbReference>
<dbReference type="PANTHER" id="PTHR43622:SF7">
    <property type="entry name" value="3-DEHYDROQUINATE SYNTHASE, CHLOROPLASTIC"/>
    <property type="match status" value="1"/>
</dbReference>
<feature type="binding site" evidence="17">
    <location>
        <position position="155"/>
    </location>
    <ligand>
        <name>NAD(+)</name>
        <dbReference type="ChEBI" id="CHEBI:57540"/>
    </ligand>
</feature>
<dbReference type="HAMAP" id="MF_00110">
    <property type="entry name" value="DHQ_synthase"/>
    <property type="match status" value="1"/>
</dbReference>
<dbReference type="PIRSF" id="PIRSF001455">
    <property type="entry name" value="DHQ_synth"/>
    <property type="match status" value="1"/>
</dbReference>
<comment type="subcellular location">
    <subcellularLocation>
        <location evidence="3 17">Cytoplasm</location>
    </subcellularLocation>
</comment>
<dbReference type="PANTHER" id="PTHR43622">
    <property type="entry name" value="3-DEHYDROQUINATE SYNTHASE"/>
    <property type="match status" value="1"/>
</dbReference>
<comment type="pathway">
    <text evidence="4 17">Metabolic intermediate biosynthesis; chorismate biosynthesis; chorismate from D-erythrose 4-phosphate and phosphoenolpyruvate: step 2/7.</text>
</comment>
<feature type="binding site" evidence="17">
    <location>
        <begin position="133"/>
        <end position="134"/>
    </location>
    <ligand>
        <name>NAD(+)</name>
        <dbReference type="ChEBI" id="CHEBI:57540"/>
    </ligand>
</feature>
<evidence type="ECO:0000256" key="3">
    <source>
        <dbReference type="ARBA" id="ARBA00004496"/>
    </source>
</evidence>
<dbReference type="Pfam" id="PF01761">
    <property type="entry name" value="DHQ_synthase"/>
    <property type="match status" value="1"/>
</dbReference>
<feature type="binding site" evidence="17">
    <location>
        <begin position="109"/>
        <end position="113"/>
    </location>
    <ligand>
        <name>NAD(+)</name>
        <dbReference type="ChEBI" id="CHEBI:57540"/>
    </ligand>
</feature>
<keyword evidence="9 17" id="KW-0028">Amino-acid biosynthesis</keyword>
<comment type="cofactor">
    <cofactor evidence="2 17">
        <name>NAD(+)</name>
        <dbReference type="ChEBI" id="CHEBI:57540"/>
    </cofactor>
</comment>
<evidence type="ECO:0000256" key="12">
    <source>
        <dbReference type="ARBA" id="ARBA00022833"/>
    </source>
</evidence>
<comment type="similarity">
    <text evidence="5 17">Belongs to the sugar phosphate cyclases superfamily. Dehydroquinate synthase family.</text>
</comment>
<feature type="binding site" evidence="17">
    <location>
        <begin position="75"/>
        <end position="80"/>
    </location>
    <ligand>
        <name>NAD(+)</name>
        <dbReference type="ChEBI" id="CHEBI:57540"/>
    </ligand>
</feature>
<evidence type="ECO:0000256" key="9">
    <source>
        <dbReference type="ARBA" id="ARBA00022605"/>
    </source>
</evidence>
<evidence type="ECO:0000256" key="16">
    <source>
        <dbReference type="ARBA" id="ARBA00023285"/>
    </source>
</evidence>
<feature type="binding site" evidence="17">
    <location>
        <position position="251"/>
    </location>
    <ligand>
        <name>Zn(2+)</name>
        <dbReference type="ChEBI" id="CHEBI:29105"/>
    </ligand>
</feature>
<feature type="binding site" evidence="17">
    <location>
        <begin position="173"/>
        <end position="176"/>
    </location>
    <ligand>
        <name>NAD(+)</name>
        <dbReference type="ChEBI" id="CHEBI:57540"/>
    </ligand>
</feature>
<dbReference type="Pfam" id="PF24621">
    <property type="entry name" value="DHQS_C"/>
    <property type="match status" value="1"/>
</dbReference>
<feature type="binding site" evidence="17">
    <location>
        <position position="146"/>
    </location>
    <ligand>
        <name>NAD(+)</name>
        <dbReference type="ChEBI" id="CHEBI:57540"/>
    </ligand>
</feature>
<evidence type="ECO:0000313" key="21">
    <source>
        <dbReference type="Proteomes" id="UP001501257"/>
    </source>
</evidence>
<dbReference type="InterPro" id="IPR016037">
    <property type="entry name" value="DHQ_synth_AroB"/>
</dbReference>
<feature type="binding site" evidence="17">
    <location>
        <position position="267"/>
    </location>
    <ligand>
        <name>Zn(2+)</name>
        <dbReference type="ChEBI" id="CHEBI:29105"/>
    </ligand>
</feature>
<feature type="domain" description="3-dehydroquinate synthase C-terminal" evidence="19">
    <location>
        <begin position="185"/>
        <end position="327"/>
    </location>
</feature>
<comment type="cofactor">
    <cofactor evidence="17">
        <name>Co(2+)</name>
        <dbReference type="ChEBI" id="CHEBI:48828"/>
    </cofactor>
    <cofactor evidence="17">
        <name>Zn(2+)</name>
        <dbReference type="ChEBI" id="CHEBI:29105"/>
    </cofactor>
    <text evidence="17">Binds 1 divalent metal cation per subunit. Can use either Co(2+) or Zn(2+).</text>
</comment>
<keyword evidence="10 17" id="KW-0479">Metal-binding</keyword>
<dbReference type="RefSeq" id="WP_210100844.1">
    <property type="nucleotide sequence ID" value="NZ_BAABLK010000023.1"/>
</dbReference>
<keyword evidence="21" id="KW-1185">Reference proteome</keyword>
<feature type="binding site" evidence="17">
    <location>
        <position position="188"/>
    </location>
    <ligand>
        <name>Zn(2+)</name>
        <dbReference type="ChEBI" id="CHEBI:29105"/>
    </ligand>
</feature>
<dbReference type="NCBIfam" id="TIGR01357">
    <property type="entry name" value="aroB"/>
    <property type="match status" value="1"/>
</dbReference>
<dbReference type="InterPro" id="IPR056179">
    <property type="entry name" value="DHQS_C"/>
</dbReference>
<keyword evidence="12 17" id="KW-0862">Zinc</keyword>
<accession>A0ABP9TJ82</accession>
<keyword evidence="11 17" id="KW-0547">Nucleotide-binding</keyword>
<evidence type="ECO:0000256" key="8">
    <source>
        <dbReference type="ARBA" id="ARBA00022490"/>
    </source>
</evidence>
<comment type="catalytic activity">
    <reaction evidence="1 17">
        <text>7-phospho-2-dehydro-3-deoxy-D-arabino-heptonate = 3-dehydroquinate + phosphate</text>
        <dbReference type="Rhea" id="RHEA:21968"/>
        <dbReference type="ChEBI" id="CHEBI:32364"/>
        <dbReference type="ChEBI" id="CHEBI:43474"/>
        <dbReference type="ChEBI" id="CHEBI:58394"/>
        <dbReference type="EC" id="4.2.3.4"/>
    </reaction>
</comment>
<feature type="domain" description="3-dehydroquinate synthase N-terminal" evidence="18">
    <location>
        <begin position="72"/>
        <end position="182"/>
    </location>
</feature>
<evidence type="ECO:0000256" key="5">
    <source>
        <dbReference type="ARBA" id="ARBA00005412"/>
    </source>
</evidence>
<keyword evidence="16 17" id="KW-0170">Cobalt</keyword>
<dbReference type="Proteomes" id="UP001501257">
    <property type="component" value="Unassembled WGS sequence"/>
</dbReference>
<dbReference type="InterPro" id="IPR030960">
    <property type="entry name" value="DHQS/DOIS_N"/>
</dbReference>
<organism evidence="20 21">
    <name type="scientific">Paeniglutamicibacter antarcticus</name>
    <dbReference type="NCBI Taxonomy" id="494023"/>
    <lineage>
        <taxon>Bacteria</taxon>
        <taxon>Bacillati</taxon>
        <taxon>Actinomycetota</taxon>
        <taxon>Actinomycetes</taxon>
        <taxon>Micrococcales</taxon>
        <taxon>Micrococcaceae</taxon>
        <taxon>Paeniglutamicibacter</taxon>
    </lineage>
</organism>
<gene>
    <name evidence="17 20" type="primary">aroB</name>
    <name evidence="20" type="ORF">GCM10025778_13820</name>
</gene>
<comment type="caution">
    <text evidence="20">The sequence shown here is derived from an EMBL/GenBank/DDBJ whole genome shotgun (WGS) entry which is preliminary data.</text>
</comment>
<dbReference type="CDD" id="cd08195">
    <property type="entry name" value="DHQS"/>
    <property type="match status" value="1"/>
</dbReference>
<evidence type="ECO:0000256" key="14">
    <source>
        <dbReference type="ARBA" id="ARBA00023141"/>
    </source>
</evidence>
<dbReference type="InterPro" id="IPR030963">
    <property type="entry name" value="DHQ_synth_fam"/>
</dbReference>
<name>A0ABP9TJ82_9MICC</name>
<evidence type="ECO:0000256" key="2">
    <source>
        <dbReference type="ARBA" id="ARBA00001911"/>
    </source>
</evidence>
<evidence type="ECO:0000256" key="1">
    <source>
        <dbReference type="ARBA" id="ARBA00001393"/>
    </source>
</evidence>
<dbReference type="EC" id="4.2.3.4" evidence="6 17"/>
<evidence type="ECO:0000256" key="17">
    <source>
        <dbReference type="HAMAP-Rule" id="MF_00110"/>
    </source>
</evidence>
<keyword evidence="8 17" id="KW-0963">Cytoplasm</keyword>
<comment type="function">
    <text evidence="17">Catalyzes the conversion of 3-deoxy-D-arabino-heptulosonate 7-phosphate (DAHP) to dehydroquinate (DHQ).</text>
</comment>
<evidence type="ECO:0000313" key="20">
    <source>
        <dbReference type="EMBL" id="GAA5226849.1"/>
    </source>
</evidence>
<evidence type="ECO:0000259" key="19">
    <source>
        <dbReference type="Pfam" id="PF24621"/>
    </source>
</evidence>
<evidence type="ECO:0000259" key="18">
    <source>
        <dbReference type="Pfam" id="PF01761"/>
    </source>
</evidence>
<dbReference type="SUPFAM" id="SSF56796">
    <property type="entry name" value="Dehydroquinate synthase-like"/>
    <property type="match status" value="1"/>
</dbReference>
<evidence type="ECO:0000256" key="13">
    <source>
        <dbReference type="ARBA" id="ARBA00023027"/>
    </source>
</evidence>
<evidence type="ECO:0000256" key="15">
    <source>
        <dbReference type="ARBA" id="ARBA00023239"/>
    </source>
</evidence>
<reference evidence="21" key="1">
    <citation type="journal article" date="2019" name="Int. J. Syst. Evol. Microbiol.">
        <title>The Global Catalogue of Microorganisms (GCM) 10K type strain sequencing project: providing services to taxonomists for standard genome sequencing and annotation.</title>
        <authorList>
            <consortium name="The Broad Institute Genomics Platform"/>
            <consortium name="The Broad Institute Genome Sequencing Center for Infectious Disease"/>
            <person name="Wu L."/>
            <person name="Ma J."/>
        </authorList>
    </citation>
    <scope>NUCLEOTIDE SEQUENCE [LARGE SCALE GENOMIC DNA]</scope>
    <source>
        <strain evidence="21">JCM 18952</strain>
    </source>
</reference>
<proteinExistence type="inferred from homology"/>
<dbReference type="InterPro" id="IPR050071">
    <property type="entry name" value="Dehydroquinate_synthase"/>
</dbReference>
<protein>
    <recommendedName>
        <fullName evidence="7 17">3-dehydroquinate synthase</fullName>
        <shortName evidence="17">DHQS</shortName>
        <ecNumber evidence="6 17">4.2.3.4</ecNumber>
    </recommendedName>
</protein>
<dbReference type="EMBL" id="BAABLK010000023">
    <property type="protein sequence ID" value="GAA5226849.1"/>
    <property type="molecule type" value="Genomic_DNA"/>
</dbReference>
<evidence type="ECO:0000256" key="11">
    <source>
        <dbReference type="ARBA" id="ARBA00022741"/>
    </source>
</evidence>
<keyword evidence="14 17" id="KW-0057">Aromatic amino acid biosynthesis</keyword>
<evidence type="ECO:0000256" key="6">
    <source>
        <dbReference type="ARBA" id="ARBA00013031"/>
    </source>
</evidence>
<keyword evidence="13 17" id="KW-0520">NAD</keyword>